<dbReference type="AlphaFoldDB" id="A0A833QG12"/>
<dbReference type="EMBL" id="SWLB01000026">
    <property type="protein sequence ID" value="KAF3321781.1"/>
    <property type="molecule type" value="Genomic_DNA"/>
</dbReference>
<reference evidence="1" key="1">
    <citation type="submission" date="2020-01" db="EMBL/GenBank/DDBJ databases">
        <title>Genome sequence of Kobresia littledalei, the first chromosome-level genome in the family Cyperaceae.</title>
        <authorList>
            <person name="Qu G."/>
        </authorList>
    </citation>
    <scope>NUCLEOTIDE SEQUENCE</scope>
    <source>
        <strain evidence="1">C.B.Clarke</strain>
        <tissue evidence="1">Leaf</tissue>
    </source>
</reference>
<gene>
    <name evidence="1" type="ORF">FCM35_KLT13997</name>
</gene>
<comment type="caution">
    <text evidence="1">The sequence shown here is derived from an EMBL/GenBank/DDBJ whole genome shotgun (WGS) entry which is preliminary data.</text>
</comment>
<evidence type="ECO:0000313" key="1">
    <source>
        <dbReference type="EMBL" id="KAF3321781.1"/>
    </source>
</evidence>
<sequence>MASSTKSDDTYITAEDDEELFELDLALMDEVCVQSGYRDDDSKKEALLANCLMPVSCISNAKPINDFAKINVSASIGLSYMPTTASSRRFRRFRHERPGKVISP</sequence>
<evidence type="ECO:0000313" key="2">
    <source>
        <dbReference type="Proteomes" id="UP000623129"/>
    </source>
</evidence>
<protein>
    <submittedName>
        <fullName evidence="1">Uncharacterized protein</fullName>
    </submittedName>
</protein>
<name>A0A833QG12_9POAL</name>
<keyword evidence="2" id="KW-1185">Reference proteome</keyword>
<accession>A0A833QG12</accession>
<proteinExistence type="predicted"/>
<organism evidence="1 2">
    <name type="scientific">Carex littledalei</name>
    <dbReference type="NCBI Taxonomy" id="544730"/>
    <lineage>
        <taxon>Eukaryota</taxon>
        <taxon>Viridiplantae</taxon>
        <taxon>Streptophyta</taxon>
        <taxon>Embryophyta</taxon>
        <taxon>Tracheophyta</taxon>
        <taxon>Spermatophyta</taxon>
        <taxon>Magnoliopsida</taxon>
        <taxon>Liliopsida</taxon>
        <taxon>Poales</taxon>
        <taxon>Cyperaceae</taxon>
        <taxon>Cyperoideae</taxon>
        <taxon>Cariceae</taxon>
        <taxon>Carex</taxon>
        <taxon>Carex subgen. Euthyceras</taxon>
    </lineage>
</organism>
<dbReference type="Proteomes" id="UP000623129">
    <property type="component" value="Unassembled WGS sequence"/>
</dbReference>